<evidence type="ECO:0000256" key="11">
    <source>
        <dbReference type="ARBA" id="ARBA00039895"/>
    </source>
</evidence>
<comment type="catalytic activity">
    <reaction evidence="1">
        <text>Eliminative cleavage of (1-&gt;4)-alpha-D-galacturonan to give oligosaccharides with 4-deoxy-alpha-D-galact-4-enuronosyl groups at their non-reducing ends.</text>
        <dbReference type="EC" id="4.2.2.2"/>
    </reaction>
</comment>
<keyword evidence="14" id="KW-1185">Reference proteome</keyword>
<dbReference type="PANTHER" id="PTHR33407:SF9">
    <property type="entry name" value="PECTATE LYASE F-RELATED"/>
    <property type="match status" value="1"/>
</dbReference>
<keyword evidence="9" id="KW-0456">Lyase</keyword>
<evidence type="ECO:0000256" key="12">
    <source>
        <dbReference type="SAM" id="SignalP"/>
    </source>
</evidence>
<dbReference type="GO" id="GO:0030570">
    <property type="term" value="F:pectate lyase activity"/>
    <property type="evidence" value="ECO:0007669"/>
    <property type="project" value="UniProtKB-EC"/>
</dbReference>
<dbReference type="OrthoDB" id="441042at2759"/>
<dbReference type="Gene3D" id="2.160.20.10">
    <property type="entry name" value="Single-stranded right-handed beta-helix, Pectin lyase-like"/>
    <property type="match status" value="1"/>
</dbReference>
<evidence type="ECO:0000256" key="7">
    <source>
        <dbReference type="ARBA" id="ARBA00022729"/>
    </source>
</evidence>
<dbReference type="SUPFAM" id="SSF51126">
    <property type="entry name" value="Pectin lyase-like"/>
    <property type="match status" value="1"/>
</dbReference>
<dbReference type="EMBL" id="JABEBT010000105">
    <property type="protein sequence ID" value="KAF7632344.1"/>
    <property type="molecule type" value="Genomic_DNA"/>
</dbReference>
<dbReference type="AlphaFoldDB" id="A0A8S9ZGA0"/>
<evidence type="ECO:0000256" key="10">
    <source>
        <dbReference type="ARBA" id="ARBA00025679"/>
    </source>
</evidence>
<dbReference type="EC" id="4.2.2.2" evidence="5"/>
<evidence type="ECO:0000256" key="2">
    <source>
        <dbReference type="ARBA" id="ARBA00001913"/>
    </source>
</evidence>
<protein>
    <recommendedName>
        <fullName evidence="11">Probable pectate lyase F</fullName>
        <ecNumber evidence="5">4.2.2.2</ecNumber>
    </recommendedName>
</protein>
<evidence type="ECO:0000256" key="3">
    <source>
        <dbReference type="ARBA" id="ARBA00004613"/>
    </source>
</evidence>
<comment type="similarity">
    <text evidence="4">Belongs to the polysaccharide lyase 3 family.</text>
</comment>
<dbReference type="PANTHER" id="PTHR33407">
    <property type="entry name" value="PECTATE LYASE F-RELATED"/>
    <property type="match status" value="1"/>
</dbReference>
<accession>A0A8S9ZGA0</accession>
<keyword evidence="6" id="KW-0964">Secreted</keyword>
<comment type="caution">
    <text evidence="13">The sequence shown here is derived from an EMBL/GenBank/DDBJ whole genome shotgun (WGS) entry which is preliminary data.</text>
</comment>
<evidence type="ECO:0000256" key="8">
    <source>
        <dbReference type="ARBA" id="ARBA00022837"/>
    </source>
</evidence>
<evidence type="ECO:0000256" key="5">
    <source>
        <dbReference type="ARBA" id="ARBA00012272"/>
    </source>
</evidence>
<feature type="signal peptide" evidence="12">
    <location>
        <begin position="1"/>
        <end position="24"/>
    </location>
</feature>
<evidence type="ECO:0000313" key="13">
    <source>
        <dbReference type="EMBL" id="KAF7632344.1"/>
    </source>
</evidence>
<gene>
    <name evidence="13" type="ORF">Mgra_00008269</name>
</gene>
<dbReference type="GO" id="GO:0005576">
    <property type="term" value="C:extracellular region"/>
    <property type="evidence" value="ECO:0007669"/>
    <property type="project" value="UniProtKB-SubCell"/>
</dbReference>
<evidence type="ECO:0000256" key="6">
    <source>
        <dbReference type="ARBA" id="ARBA00022525"/>
    </source>
</evidence>
<evidence type="ECO:0000256" key="4">
    <source>
        <dbReference type="ARBA" id="ARBA00006463"/>
    </source>
</evidence>
<sequence>MFFKNFIKLFLIFVFSLIFQNILSFGPPAKRNIKLNDTLVINKDFNCNFTRYIPNIQTMGNGGRGEFQKPVIQVSNGAKLLNCIIGARKGYKSADGVHCINGCKLINIWHEKVGEDAITFLGSNPNNLFIIDGGGAQNAEGKVIQFDGAGIAKINNFYMKNVYEGICSCGNCEKQYKRRIEVNNLIVENLTAGQFIVAVNANFNDYAILKNIKIKGKSKENQRIKSIHVKYLMD</sequence>
<dbReference type="Proteomes" id="UP000605970">
    <property type="component" value="Unassembled WGS sequence"/>
</dbReference>
<evidence type="ECO:0000313" key="14">
    <source>
        <dbReference type="Proteomes" id="UP000605970"/>
    </source>
</evidence>
<dbReference type="InterPro" id="IPR012334">
    <property type="entry name" value="Pectin_lyas_fold"/>
</dbReference>
<proteinExistence type="inferred from homology"/>
<dbReference type="InterPro" id="IPR011050">
    <property type="entry name" value="Pectin_lyase_fold/virulence"/>
</dbReference>
<reference evidence="13" key="1">
    <citation type="journal article" date="2020" name="Ecol. Evol.">
        <title>Genome structure and content of the rice root-knot nematode (Meloidogyne graminicola).</title>
        <authorList>
            <person name="Phan N.T."/>
            <person name="Danchin E.G.J."/>
            <person name="Klopp C."/>
            <person name="Perfus-Barbeoch L."/>
            <person name="Kozlowski D.K."/>
            <person name="Koutsovoulos G.D."/>
            <person name="Lopez-Roques C."/>
            <person name="Bouchez O."/>
            <person name="Zahm M."/>
            <person name="Besnard G."/>
            <person name="Bellafiore S."/>
        </authorList>
    </citation>
    <scope>NUCLEOTIDE SEQUENCE</scope>
    <source>
        <strain evidence="13">VN-18</strain>
    </source>
</reference>
<dbReference type="InterPro" id="IPR004898">
    <property type="entry name" value="Pectate_lyase_PlyH/PlyE-like"/>
</dbReference>
<keyword evidence="7 12" id="KW-0732">Signal</keyword>
<dbReference type="GO" id="GO:0045490">
    <property type="term" value="P:pectin catabolic process"/>
    <property type="evidence" value="ECO:0007669"/>
    <property type="project" value="TreeGrafter"/>
</dbReference>
<name>A0A8S9ZGA0_9BILA</name>
<comment type="function">
    <text evidence="10">Pectinolytic enzyme consist of four classes of enzymes: pectin lyase, polygalacturonase, pectin methylesterase and rhamnogalacturonase. Among pectinolytic enzymes, pectin lyase is the most important in depolymerization of pectin, since it cleaves internal glycosidic bonds of highly methylated pectins. Favors pectate, the anion, over pectin, the methyl ester.</text>
</comment>
<comment type="subcellular location">
    <subcellularLocation>
        <location evidence="3">Secreted</location>
    </subcellularLocation>
</comment>
<comment type="cofactor">
    <cofactor evidence="2">
        <name>Ca(2+)</name>
        <dbReference type="ChEBI" id="CHEBI:29108"/>
    </cofactor>
</comment>
<dbReference type="Pfam" id="PF03211">
    <property type="entry name" value="Pectate_lyase"/>
    <property type="match status" value="1"/>
</dbReference>
<keyword evidence="8" id="KW-0106">Calcium</keyword>
<evidence type="ECO:0000256" key="1">
    <source>
        <dbReference type="ARBA" id="ARBA00000695"/>
    </source>
</evidence>
<evidence type="ECO:0000256" key="9">
    <source>
        <dbReference type="ARBA" id="ARBA00023239"/>
    </source>
</evidence>
<organism evidence="13 14">
    <name type="scientific">Meloidogyne graminicola</name>
    <dbReference type="NCBI Taxonomy" id="189291"/>
    <lineage>
        <taxon>Eukaryota</taxon>
        <taxon>Metazoa</taxon>
        <taxon>Ecdysozoa</taxon>
        <taxon>Nematoda</taxon>
        <taxon>Chromadorea</taxon>
        <taxon>Rhabditida</taxon>
        <taxon>Tylenchina</taxon>
        <taxon>Tylenchomorpha</taxon>
        <taxon>Tylenchoidea</taxon>
        <taxon>Meloidogynidae</taxon>
        <taxon>Meloidogyninae</taxon>
        <taxon>Meloidogyne</taxon>
    </lineage>
</organism>
<feature type="chain" id="PRO_5035772758" description="Probable pectate lyase F" evidence="12">
    <location>
        <begin position="25"/>
        <end position="234"/>
    </location>
</feature>